<name>A0A367EIP0_9ACTN</name>
<sequence>MGGEAAASQLYPSGSVNGPAVLPSTTRSDPVPSAATPRSSAGPVSFFAEVATFQSVPSGAWTTPP</sequence>
<dbReference type="AlphaFoldDB" id="A0A367EIP0"/>
<evidence type="ECO:0000313" key="3">
    <source>
        <dbReference type="Proteomes" id="UP000253507"/>
    </source>
</evidence>
<protein>
    <submittedName>
        <fullName evidence="2">Uncharacterized protein</fullName>
    </submittedName>
</protein>
<feature type="region of interest" description="Disordered" evidence="1">
    <location>
        <begin position="1"/>
        <end position="41"/>
    </location>
</feature>
<gene>
    <name evidence="2" type="ORF">DQ392_17070</name>
</gene>
<comment type="caution">
    <text evidence="2">The sequence shown here is derived from an EMBL/GenBank/DDBJ whole genome shotgun (WGS) entry which is preliminary data.</text>
</comment>
<dbReference type="EMBL" id="QOIM01000036">
    <property type="protein sequence ID" value="RCG17572.1"/>
    <property type="molecule type" value="Genomic_DNA"/>
</dbReference>
<accession>A0A367EIP0</accession>
<organism evidence="2 3">
    <name type="scientific">Streptomyces reniochalinae</name>
    <dbReference type="NCBI Taxonomy" id="2250578"/>
    <lineage>
        <taxon>Bacteria</taxon>
        <taxon>Bacillati</taxon>
        <taxon>Actinomycetota</taxon>
        <taxon>Actinomycetes</taxon>
        <taxon>Kitasatosporales</taxon>
        <taxon>Streptomycetaceae</taxon>
        <taxon>Streptomyces</taxon>
    </lineage>
</organism>
<dbReference type="Proteomes" id="UP000253507">
    <property type="component" value="Unassembled WGS sequence"/>
</dbReference>
<proteinExistence type="predicted"/>
<keyword evidence="3" id="KW-1185">Reference proteome</keyword>
<evidence type="ECO:0000313" key="2">
    <source>
        <dbReference type="EMBL" id="RCG17572.1"/>
    </source>
</evidence>
<evidence type="ECO:0000256" key="1">
    <source>
        <dbReference type="SAM" id="MobiDB-lite"/>
    </source>
</evidence>
<reference evidence="2 3" key="1">
    <citation type="submission" date="2018-06" db="EMBL/GenBank/DDBJ databases">
        <title>Streptomyces reniochalinae sp. nov. and Streptomyces diacarnus sp. nov. from marine sponges.</title>
        <authorList>
            <person name="Li L."/>
        </authorList>
    </citation>
    <scope>NUCLEOTIDE SEQUENCE [LARGE SCALE GENOMIC DNA]</scope>
    <source>
        <strain evidence="2 3">LHW50302</strain>
    </source>
</reference>